<dbReference type="Proteomes" id="UP000237347">
    <property type="component" value="Unassembled WGS sequence"/>
</dbReference>
<name>A0AAW0KR08_QUESU</name>
<evidence type="ECO:0000313" key="2">
    <source>
        <dbReference type="EMBL" id="KAK7841088.1"/>
    </source>
</evidence>
<gene>
    <name evidence="2" type="ORF">CFP56_015787</name>
</gene>
<dbReference type="PANTHER" id="PTHR37241:SF1">
    <property type="entry name" value="NEUROFILAMENT HEAVY PROTEIN"/>
    <property type="match status" value="1"/>
</dbReference>
<reference evidence="2 3" key="1">
    <citation type="journal article" date="2018" name="Sci. Data">
        <title>The draft genome sequence of cork oak.</title>
        <authorList>
            <person name="Ramos A.M."/>
            <person name="Usie A."/>
            <person name="Barbosa P."/>
            <person name="Barros P.M."/>
            <person name="Capote T."/>
            <person name="Chaves I."/>
            <person name="Simoes F."/>
            <person name="Abreu I."/>
            <person name="Carrasquinho I."/>
            <person name="Faro C."/>
            <person name="Guimaraes J.B."/>
            <person name="Mendonca D."/>
            <person name="Nobrega F."/>
            <person name="Rodrigues L."/>
            <person name="Saibo N.J.M."/>
            <person name="Varela M.C."/>
            <person name="Egas C."/>
            <person name="Matos J."/>
            <person name="Miguel C.M."/>
            <person name="Oliveira M.M."/>
            <person name="Ricardo C.P."/>
            <person name="Goncalves S."/>
        </authorList>
    </citation>
    <scope>NUCLEOTIDE SEQUENCE [LARGE SCALE GENOMIC DNA]</scope>
    <source>
        <strain evidence="3">cv. HL8</strain>
    </source>
</reference>
<evidence type="ECO:0000259" key="1">
    <source>
        <dbReference type="Pfam" id="PF22950"/>
    </source>
</evidence>
<organism evidence="2 3">
    <name type="scientific">Quercus suber</name>
    <name type="common">Cork oak</name>
    <dbReference type="NCBI Taxonomy" id="58331"/>
    <lineage>
        <taxon>Eukaryota</taxon>
        <taxon>Viridiplantae</taxon>
        <taxon>Streptophyta</taxon>
        <taxon>Embryophyta</taxon>
        <taxon>Tracheophyta</taxon>
        <taxon>Spermatophyta</taxon>
        <taxon>Magnoliopsida</taxon>
        <taxon>eudicotyledons</taxon>
        <taxon>Gunneridae</taxon>
        <taxon>Pentapetalae</taxon>
        <taxon>rosids</taxon>
        <taxon>fabids</taxon>
        <taxon>Fagales</taxon>
        <taxon>Fagaceae</taxon>
        <taxon>Quercus</taxon>
    </lineage>
</organism>
<evidence type="ECO:0000313" key="3">
    <source>
        <dbReference type="Proteomes" id="UP000237347"/>
    </source>
</evidence>
<dbReference type="EMBL" id="PKMF04000248">
    <property type="protein sequence ID" value="KAK7841088.1"/>
    <property type="molecule type" value="Genomic_DNA"/>
</dbReference>
<dbReference type="Pfam" id="PF22950">
    <property type="entry name" value="DUF7026"/>
    <property type="match status" value="1"/>
</dbReference>
<proteinExistence type="predicted"/>
<keyword evidence="3" id="KW-1185">Reference proteome</keyword>
<protein>
    <recommendedName>
        <fullName evidence="1">DUF7026 domain-containing protein</fullName>
    </recommendedName>
</protein>
<accession>A0AAW0KR08</accession>
<comment type="caution">
    <text evidence="2">The sequence shown here is derived from an EMBL/GenBank/DDBJ whole genome shotgun (WGS) entry which is preliminary data.</text>
</comment>
<dbReference type="InterPro" id="IPR054290">
    <property type="entry name" value="DUF7026"/>
</dbReference>
<dbReference type="AlphaFoldDB" id="A0AAW0KR08"/>
<feature type="domain" description="DUF7026" evidence="1">
    <location>
        <begin position="1"/>
        <end position="35"/>
    </location>
</feature>
<sequence>MKKSKELLFTELCQYLALKGEEVKMKWRKMDEEENGFWLKVLFQIGVWIFIHCLLGTGTEIQWHDLTHLGKFRADAHLVMAARSPNISLISSISQKLVDTKLKARPPTKLSATPDLKAKQSFDVSKALTTKELKAPQILIHLEVFETQKQQLFLCKKNIVIAKALVFNSPNKAVKAKILAGLNMPVRTICSAMKKFAVTSGKTQVLGHNKPLPRDAS</sequence>
<dbReference type="PANTHER" id="PTHR37241">
    <property type="entry name" value="NEUROFILAMENT HEAVY PROTEIN"/>
    <property type="match status" value="1"/>
</dbReference>